<feature type="binding site" evidence="6">
    <location>
        <position position="242"/>
    </location>
    <ligand>
        <name>chlorophyll a</name>
        <dbReference type="ChEBI" id="CHEBI:58416"/>
        <label>1</label>
    </ligand>
</feature>
<reference evidence="8 9" key="1">
    <citation type="journal article" date="2024" name="Nat. Commun.">
        <title>Phylogenomics reveals the evolutionary origins of lichenization in chlorophyte algae.</title>
        <authorList>
            <person name="Puginier C."/>
            <person name="Libourel C."/>
            <person name="Otte J."/>
            <person name="Skaloud P."/>
            <person name="Haon M."/>
            <person name="Grisel S."/>
            <person name="Petersen M."/>
            <person name="Berrin J.G."/>
            <person name="Delaux P.M."/>
            <person name="Dal Grande F."/>
            <person name="Keller J."/>
        </authorList>
    </citation>
    <scope>NUCLEOTIDE SEQUENCE [LARGE SCALE GENOMIC DNA]</scope>
    <source>
        <strain evidence="8 9">SAG 2043</strain>
    </source>
</reference>
<feature type="binding site" evidence="6">
    <location>
        <position position="210"/>
    </location>
    <ligand>
        <name>chlorophyll a</name>
        <dbReference type="ChEBI" id="CHEBI:58416"/>
        <label>1</label>
    </ligand>
</feature>
<dbReference type="AlphaFoldDB" id="A0AAW1PB87"/>
<dbReference type="SUPFAM" id="SSF103511">
    <property type="entry name" value="Chlorophyll a-b binding protein"/>
    <property type="match status" value="1"/>
</dbReference>
<evidence type="ECO:0000256" key="1">
    <source>
        <dbReference type="ARBA" id="ARBA00022494"/>
    </source>
</evidence>
<keyword evidence="7" id="KW-0812">Transmembrane</keyword>
<feature type="binding site" description="axial binding residue" evidence="6">
    <location>
        <position position="184"/>
    </location>
    <ligand>
        <name>chlorophyll b</name>
        <dbReference type="ChEBI" id="CHEBI:61721"/>
        <label>1</label>
    </ligand>
    <ligandPart>
        <name>Mg</name>
        <dbReference type="ChEBI" id="CHEBI:25107"/>
    </ligandPart>
</feature>
<feature type="binding site" evidence="6">
    <location>
        <position position="213"/>
    </location>
    <ligand>
        <name>chlorophyll a</name>
        <dbReference type="ChEBI" id="CHEBI:58416"/>
        <label>1</label>
    </ligand>
</feature>
<keyword evidence="9" id="KW-1185">Reference proteome</keyword>
<accession>A0AAW1PB87</accession>
<proteinExistence type="inferred from homology"/>
<feature type="transmembrane region" description="Helical" evidence="7">
    <location>
        <begin position="216"/>
        <end position="232"/>
    </location>
</feature>
<dbReference type="GO" id="GO:0009522">
    <property type="term" value="C:photosystem I"/>
    <property type="evidence" value="ECO:0007669"/>
    <property type="project" value="UniProtKB-KW"/>
</dbReference>
<evidence type="ECO:0000313" key="8">
    <source>
        <dbReference type="EMBL" id="KAK9806766.1"/>
    </source>
</evidence>
<dbReference type="GO" id="GO:0009765">
    <property type="term" value="P:photosynthesis, light harvesting"/>
    <property type="evidence" value="ECO:0007669"/>
    <property type="project" value="InterPro"/>
</dbReference>
<sequence length="297" mass="32654">MALRTAPLTASGLRLASTLPANRHRRALGSPITARRTVAERSLRRQAGNNPNFKLDANDRLWEIGSSYWLPFAQFQPPQYLDGTLPGDRGFDPFRLSESWGSPPDGSDEPEKRLGWLLEGELYNGRLAMLAAVGVLAIEYLGKGPWWTAPYTADYYGLPYVVGVVIVHAIFGALELKRLENWRELGEAGHFGMAPFDPLDLTDDYKRQAEVRNARLAMLACLGFATQAWVTGKGPIENALDHLSDPFGNNIFTQGDKGLQVVGVFLAFSVVLHLVEVARIKTAAKGTTRGKFVSASQ</sequence>
<feature type="transmembrane region" description="Helical" evidence="7">
    <location>
        <begin position="258"/>
        <end position="275"/>
    </location>
</feature>
<evidence type="ECO:0000313" key="9">
    <source>
        <dbReference type="Proteomes" id="UP001489004"/>
    </source>
</evidence>
<feature type="binding site" description="axial binding residue" evidence="6">
    <location>
        <position position="167"/>
    </location>
    <ligand>
        <name>chlorophyll b</name>
        <dbReference type="ChEBI" id="CHEBI:61721"/>
        <label>1</label>
    </ligand>
    <ligandPart>
        <name>Mg</name>
        <dbReference type="ChEBI" id="CHEBI:25107"/>
    </ligandPart>
</feature>
<evidence type="ECO:0000256" key="4">
    <source>
        <dbReference type="ARBA" id="ARBA00022640"/>
    </source>
</evidence>
<evidence type="ECO:0000256" key="7">
    <source>
        <dbReference type="RuleBase" id="RU363080"/>
    </source>
</evidence>
<dbReference type="InterPro" id="IPR001344">
    <property type="entry name" value="Chloro_AB-bd_pln"/>
</dbReference>
<feature type="binding site" evidence="6">
    <location>
        <position position="121"/>
    </location>
    <ligand>
        <name>chlorophyll a</name>
        <dbReference type="ChEBI" id="CHEBI:58416"/>
        <label>1</label>
    </ligand>
</feature>
<dbReference type="Pfam" id="PF00504">
    <property type="entry name" value="Chloroa_b-bind"/>
    <property type="match status" value="1"/>
</dbReference>
<keyword evidence="5 7" id="KW-0157">Chromophore</keyword>
<keyword evidence="4 7" id="KW-0934">Plastid</keyword>
<keyword evidence="7" id="KW-0472">Membrane</keyword>
<feature type="binding site" evidence="6">
    <location>
        <position position="215"/>
    </location>
    <ligand>
        <name>chlorophyll a</name>
        <dbReference type="ChEBI" id="CHEBI:58416"/>
        <label>1</label>
    </ligand>
</feature>
<feature type="binding site" evidence="6">
    <location>
        <position position="97"/>
    </location>
    <ligand>
        <name>chlorophyll a</name>
        <dbReference type="ChEBI" id="CHEBI:58416"/>
        <label>1</label>
    </ligand>
</feature>
<dbReference type="GO" id="GO:0009523">
    <property type="term" value="C:photosystem II"/>
    <property type="evidence" value="ECO:0007669"/>
    <property type="project" value="UniProtKB-KW"/>
</dbReference>
<comment type="subcellular location">
    <subcellularLocation>
        <location evidence="7">Plastid</location>
        <location evidence="7">Chloroplast thylakoid membrane</location>
    </subcellularLocation>
</comment>
<dbReference type="PANTHER" id="PTHR21649">
    <property type="entry name" value="CHLOROPHYLL A/B BINDING PROTEIN"/>
    <property type="match status" value="1"/>
</dbReference>
<comment type="caution">
    <text evidence="8">The sequence shown here is derived from an EMBL/GenBank/DDBJ whole genome shotgun (WGS) entry which is preliminary data.</text>
</comment>
<comment type="similarity">
    <text evidence="7">Belongs to the light-harvesting chlorophyll a/b-binding (LHC) protein family.</text>
</comment>
<dbReference type="GO" id="GO:0016168">
    <property type="term" value="F:chlorophyll binding"/>
    <property type="evidence" value="ECO:0007669"/>
    <property type="project" value="UniProtKB-KW"/>
</dbReference>
<keyword evidence="2 7" id="KW-0150">Chloroplast</keyword>
<keyword evidence="7" id="KW-0603">Photosystem I</keyword>
<dbReference type="GO" id="GO:0009535">
    <property type="term" value="C:chloroplast thylakoid membrane"/>
    <property type="evidence" value="ECO:0007669"/>
    <property type="project" value="UniProtKB-SubCell"/>
</dbReference>
<protein>
    <recommendedName>
        <fullName evidence="7">Chlorophyll a-b binding protein, chloroplastic</fullName>
    </recommendedName>
</protein>
<dbReference type="EMBL" id="JALJOR010000013">
    <property type="protein sequence ID" value="KAK9806766.1"/>
    <property type="molecule type" value="Genomic_DNA"/>
</dbReference>
<name>A0AAW1PB87_9CHLO</name>
<organism evidence="8 9">
    <name type="scientific">[Myrmecia] bisecta</name>
    <dbReference type="NCBI Taxonomy" id="41462"/>
    <lineage>
        <taxon>Eukaryota</taxon>
        <taxon>Viridiplantae</taxon>
        <taxon>Chlorophyta</taxon>
        <taxon>core chlorophytes</taxon>
        <taxon>Trebouxiophyceae</taxon>
        <taxon>Trebouxiales</taxon>
        <taxon>Trebouxiaceae</taxon>
        <taxon>Myrmecia</taxon>
    </lineage>
</organism>
<comment type="function">
    <text evidence="7">The light-harvesting complex (LHC) functions as a light receptor, it captures and delivers excitation energy to photosystems with which it is closely associated.</text>
</comment>
<keyword evidence="7" id="KW-0793">Thylakoid</keyword>
<gene>
    <name evidence="8" type="ORF">WJX72_001808</name>
</gene>
<feature type="transmembrane region" description="Helical" evidence="7">
    <location>
        <begin position="122"/>
        <end position="141"/>
    </location>
</feature>
<evidence type="ECO:0000256" key="5">
    <source>
        <dbReference type="ARBA" id="ARBA00022991"/>
    </source>
</evidence>
<dbReference type="InterPro" id="IPR022796">
    <property type="entry name" value="Chloroa_b-bind"/>
</dbReference>
<evidence type="ECO:0000256" key="2">
    <source>
        <dbReference type="ARBA" id="ARBA00022528"/>
    </source>
</evidence>
<dbReference type="Gene3D" id="1.10.3460.10">
    <property type="entry name" value="Chlorophyll a/b binding protein domain"/>
    <property type="match status" value="1"/>
</dbReference>
<evidence type="ECO:0000256" key="3">
    <source>
        <dbReference type="ARBA" id="ARBA00022531"/>
    </source>
</evidence>
<feature type="transmembrane region" description="Helical" evidence="7">
    <location>
        <begin position="153"/>
        <end position="174"/>
    </location>
</feature>
<feature type="binding site" description="axial binding residue" evidence="6">
    <location>
        <position position="126"/>
    </location>
    <ligand>
        <name>chlorophyll b</name>
        <dbReference type="ChEBI" id="CHEBI:61721"/>
        <label>1</label>
    </ligand>
    <ligandPart>
        <name>Mg</name>
        <dbReference type="ChEBI" id="CHEBI:25107"/>
    </ligandPart>
</feature>
<evidence type="ECO:0000256" key="6">
    <source>
        <dbReference type="PIRSR" id="PIRSR601344-1"/>
    </source>
</evidence>
<keyword evidence="3 7" id="KW-0602">Photosynthesis</keyword>
<feature type="binding site" evidence="6">
    <location>
        <position position="227"/>
    </location>
    <ligand>
        <name>chlorophyll a</name>
        <dbReference type="ChEBI" id="CHEBI:58416"/>
        <label>1</label>
    </ligand>
</feature>
<dbReference type="Proteomes" id="UP001489004">
    <property type="component" value="Unassembled WGS sequence"/>
</dbReference>
<keyword evidence="7" id="KW-1133">Transmembrane helix</keyword>
<keyword evidence="1 6" id="KW-0148">Chlorophyll</keyword>
<keyword evidence="7" id="KW-0604">Photosystem II</keyword>